<dbReference type="InterPro" id="IPR011992">
    <property type="entry name" value="EF-hand-dom_pair"/>
</dbReference>
<dbReference type="Proteomes" id="UP000663852">
    <property type="component" value="Unassembled WGS sequence"/>
</dbReference>
<dbReference type="OrthoDB" id="9975509at2759"/>
<dbReference type="InterPro" id="IPR018247">
    <property type="entry name" value="EF_Hand_1_Ca_BS"/>
</dbReference>
<evidence type="ECO:0000313" key="5">
    <source>
        <dbReference type="Proteomes" id="UP000663828"/>
    </source>
</evidence>
<dbReference type="Gene3D" id="1.10.238.10">
    <property type="entry name" value="EF-hand"/>
    <property type="match status" value="1"/>
</dbReference>
<reference evidence="3" key="1">
    <citation type="submission" date="2021-02" db="EMBL/GenBank/DDBJ databases">
        <authorList>
            <person name="Nowell W R."/>
        </authorList>
    </citation>
    <scope>NUCLEOTIDE SEQUENCE</scope>
</reference>
<dbReference type="EMBL" id="CAJNOR010000112">
    <property type="protein sequence ID" value="CAF0801788.1"/>
    <property type="molecule type" value="Genomic_DNA"/>
</dbReference>
<dbReference type="PROSITE" id="PS50222">
    <property type="entry name" value="EF_HAND_2"/>
    <property type="match status" value="1"/>
</dbReference>
<keyword evidence="1" id="KW-0106">Calcium</keyword>
<dbReference type="SUPFAM" id="SSF47473">
    <property type="entry name" value="EF-hand"/>
    <property type="match status" value="1"/>
</dbReference>
<dbReference type="EMBL" id="CAJNOJ010000062">
    <property type="protein sequence ID" value="CAF1001742.1"/>
    <property type="molecule type" value="Genomic_DNA"/>
</dbReference>
<dbReference type="GO" id="GO:0005509">
    <property type="term" value="F:calcium ion binding"/>
    <property type="evidence" value="ECO:0007669"/>
    <property type="project" value="InterPro"/>
</dbReference>
<dbReference type="SMART" id="SM00054">
    <property type="entry name" value="EFh"/>
    <property type="match status" value="2"/>
</dbReference>
<proteinExistence type="predicted"/>
<organism evidence="3 5">
    <name type="scientific">Adineta ricciae</name>
    <name type="common">Rotifer</name>
    <dbReference type="NCBI Taxonomy" id="249248"/>
    <lineage>
        <taxon>Eukaryota</taxon>
        <taxon>Metazoa</taxon>
        <taxon>Spiralia</taxon>
        <taxon>Gnathifera</taxon>
        <taxon>Rotifera</taxon>
        <taxon>Eurotatoria</taxon>
        <taxon>Bdelloidea</taxon>
        <taxon>Adinetida</taxon>
        <taxon>Adinetidae</taxon>
        <taxon>Adineta</taxon>
    </lineage>
</organism>
<feature type="domain" description="EF-hand" evidence="2">
    <location>
        <begin position="68"/>
        <end position="103"/>
    </location>
</feature>
<gene>
    <name evidence="4" type="ORF">EDS130_LOCUS14920</name>
    <name evidence="3" type="ORF">XAT740_LOCUS3012</name>
</gene>
<dbReference type="Proteomes" id="UP000663828">
    <property type="component" value="Unassembled WGS sequence"/>
</dbReference>
<evidence type="ECO:0000256" key="1">
    <source>
        <dbReference type="ARBA" id="ARBA00022837"/>
    </source>
</evidence>
<dbReference type="InterPro" id="IPR002048">
    <property type="entry name" value="EF_hand_dom"/>
</dbReference>
<sequence>MGSRSSRVKHTEWDLDRLAETSGLSRNEIDRLLIDFKQAAGRDGVLQMQEFIPLYSRLPGVQIYGTERMEEQARRIFRTFDRDNTNTLSFDEFLNVIVLVNHTLPRHDRIGYLIRQNSTEKQQHMNGMISSQYGHQILRRICDYYGSSTGQEHLYWKQIDPENRGYVTHEEFVNFISRHPDFNRK</sequence>
<evidence type="ECO:0000313" key="3">
    <source>
        <dbReference type="EMBL" id="CAF0801788.1"/>
    </source>
</evidence>
<dbReference type="PROSITE" id="PS00018">
    <property type="entry name" value="EF_HAND_1"/>
    <property type="match status" value="1"/>
</dbReference>
<comment type="caution">
    <text evidence="3">The sequence shown here is derived from an EMBL/GenBank/DDBJ whole genome shotgun (WGS) entry which is preliminary data.</text>
</comment>
<name>A0A813SUX6_ADIRI</name>
<accession>A0A813SUX6</accession>
<protein>
    <recommendedName>
        <fullName evidence="2">EF-hand domain-containing protein</fullName>
    </recommendedName>
</protein>
<evidence type="ECO:0000259" key="2">
    <source>
        <dbReference type="PROSITE" id="PS50222"/>
    </source>
</evidence>
<evidence type="ECO:0000313" key="4">
    <source>
        <dbReference type="EMBL" id="CAF1001742.1"/>
    </source>
</evidence>
<dbReference type="Pfam" id="PF13405">
    <property type="entry name" value="EF-hand_6"/>
    <property type="match status" value="1"/>
</dbReference>
<dbReference type="AlphaFoldDB" id="A0A813SUX6"/>
<keyword evidence="5" id="KW-1185">Reference proteome</keyword>